<dbReference type="VEuPathDB" id="GiardiaDB:GMRT_13136"/>
<keyword evidence="4" id="KW-1185">Reference proteome</keyword>
<feature type="coiled-coil region" evidence="1">
    <location>
        <begin position="179"/>
        <end position="234"/>
    </location>
</feature>
<evidence type="ECO:0000256" key="2">
    <source>
        <dbReference type="SAM" id="MobiDB-lite"/>
    </source>
</evidence>
<feature type="region of interest" description="Disordered" evidence="2">
    <location>
        <begin position="1"/>
        <end position="64"/>
    </location>
</feature>
<evidence type="ECO:0000313" key="3">
    <source>
        <dbReference type="EMBL" id="TNJ26656.1"/>
    </source>
</evidence>
<sequence length="240" mass="26849">MSSRSAFSSQRSGRSPTAGRSPSGHRASSTTARGVRSTSNSVRASSSTARSVSNSTRPRATASTNVADLFHAKYGRMDTEAELERRIIKQLESELIKVRKQHEKSMGEAANLQRLLDERGREHDKVSRKFHNLRTQLDDLNRQVAATKDEKVQVGMLVERQKEQTFAASGNLSRYHLAVKDLHKKVTELTEQKTNAEAANAALRAEIKKLNQEAATLEQGNLALQKQMDKLNELMYLKFD</sequence>
<keyword evidence="1" id="KW-0175">Coiled coil</keyword>
<gene>
    <name evidence="3" type="ORF">GMRT_13136</name>
</gene>
<name>A0A4Z1SLW3_GIAMU</name>
<evidence type="ECO:0000256" key="1">
    <source>
        <dbReference type="SAM" id="Coils"/>
    </source>
</evidence>
<evidence type="ECO:0000313" key="4">
    <source>
        <dbReference type="Proteomes" id="UP000315496"/>
    </source>
</evidence>
<dbReference type="EMBL" id="VDLU01000005">
    <property type="protein sequence ID" value="TNJ26656.1"/>
    <property type="molecule type" value="Genomic_DNA"/>
</dbReference>
<dbReference type="Proteomes" id="UP000315496">
    <property type="component" value="Chromosome 5"/>
</dbReference>
<reference evidence="3 4" key="1">
    <citation type="submission" date="2019-05" db="EMBL/GenBank/DDBJ databases">
        <title>The compact genome of Giardia muris reveals important steps in the evolution of intestinal protozoan parasites.</title>
        <authorList>
            <person name="Xu F."/>
            <person name="Jimenez-Gonzalez A."/>
            <person name="Einarsson E."/>
            <person name="Astvaldsson A."/>
            <person name="Peirasmaki D."/>
            <person name="Eckmann L."/>
            <person name="Andersson J.O."/>
            <person name="Svard S.G."/>
            <person name="Jerlstrom-Hultqvist J."/>
        </authorList>
    </citation>
    <scope>NUCLEOTIDE SEQUENCE [LARGE SCALE GENOMIC DNA]</scope>
    <source>
        <strain evidence="3 4">Roberts-Thomson</strain>
    </source>
</reference>
<comment type="caution">
    <text evidence="3">The sequence shown here is derived from an EMBL/GenBank/DDBJ whole genome shotgun (WGS) entry which is preliminary data.</text>
</comment>
<feature type="coiled-coil region" evidence="1">
    <location>
        <begin position="81"/>
        <end position="150"/>
    </location>
</feature>
<organism evidence="3 4">
    <name type="scientific">Giardia muris</name>
    <dbReference type="NCBI Taxonomy" id="5742"/>
    <lineage>
        <taxon>Eukaryota</taxon>
        <taxon>Metamonada</taxon>
        <taxon>Diplomonadida</taxon>
        <taxon>Hexamitidae</taxon>
        <taxon>Giardiinae</taxon>
        <taxon>Giardia</taxon>
    </lineage>
</organism>
<accession>A0A4Z1SLW3</accession>
<dbReference type="OrthoDB" id="10259390at2759"/>
<dbReference type="AlphaFoldDB" id="A0A4Z1SLW3"/>
<protein>
    <submittedName>
        <fullName evidence="3">Uncharacterized protein</fullName>
    </submittedName>
</protein>
<proteinExistence type="predicted"/>
<feature type="compositionally biased region" description="Low complexity" evidence="2">
    <location>
        <begin position="35"/>
        <end position="57"/>
    </location>
</feature>
<feature type="compositionally biased region" description="Low complexity" evidence="2">
    <location>
        <begin position="1"/>
        <end position="15"/>
    </location>
</feature>